<name>G5A2P1_PHYSP</name>
<dbReference type="SMART" id="SM01026">
    <property type="entry name" value="Beach"/>
    <property type="match status" value="1"/>
</dbReference>
<dbReference type="Pfam" id="PF00400">
    <property type="entry name" value="WD40"/>
    <property type="match status" value="1"/>
</dbReference>
<reference evidence="4 5" key="1">
    <citation type="journal article" date="2006" name="Science">
        <title>Phytophthora genome sequences uncover evolutionary origins and mechanisms of pathogenesis.</title>
        <authorList>
            <person name="Tyler B.M."/>
            <person name="Tripathy S."/>
            <person name="Zhang X."/>
            <person name="Dehal P."/>
            <person name="Jiang R.H."/>
            <person name="Aerts A."/>
            <person name="Arredondo F.D."/>
            <person name="Baxter L."/>
            <person name="Bensasson D."/>
            <person name="Beynon J.L."/>
            <person name="Chapman J."/>
            <person name="Damasceno C.M."/>
            <person name="Dorrance A.E."/>
            <person name="Dou D."/>
            <person name="Dickerman A.W."/>
            <person name="Dubchak I.L."/>
            <person name="Garbelotto M."/>
            <person name="Gijzen M."/>
            <person name="Gordon S.G."/>
            <person name="Govers F."/>
            <person name="Grunwald N.J."/>
            <person name="Huang W."/>
            <person name="Ivors K.L."/>
            <person name="Jones R.W."/>
            <person name="Kamoun S."/>
            <person name="Krampis K."/>
            <person name="Lamour K.H."/>
            <person name="Lee M.K."/>
            <person name="McDonald W.H."/>
            <person name="Medina M."/>
            <person name="Meijer H.J."/>
            <person name="Nordberg E.K."/>
            <person name="Maclean D.J."/>
            <person name="Ospina-Giraldo M.D."/>
            <person name="Morris P.F."/>
            <person name="Phuntumart V."/>
            <person name="Putnam N.H."/>
            <person name="Rash S."/>
            <person name="Rose J.K."/>
            <person name="Sakihama Y."/>
            <person name="Salamov A.A."/>
            <person name="Savidor A."/>
            <person name="Scheuring C.F."/>
            <person name="Smith B.M."/>
            <person name="Sobral B.W."/>
            <person name="Terry A."/>
            <person name="Torto-Alalibo T.A."/>
            <person name="Win J."/>
            <person name="Xu Z."/>
            <person name="Zhang H."/>
            <person name="Grigoriev I.V."/>
            <person name="Rokhsar D.S."/>
            <person name="Boore J.L."/>
        </authorList>
    </citation>
    <scope>NUCLEOTIDE SEQUENCE [LARGE SCALE GENOMIC DNA]</scope>
    <source>
        <strain evidence="4 5">P6497</strain>
    </source>
</reference>
<feature type="region of interest" description="Disordered" evidence="2">
    <location>
        <begin position="1531"/>
        <end position="1574"/>
    </location>
</feature>
<dbReference type="InterPro" id="IPR052651">
    <property type="entry name" value="WDR81"/>
</dbReference>
<dbReference type="PROSITE" id="PS50082">
    <property type="entry name" value="WD_REPEATS_2"/>
    <property type="match status" value="1"/>
</dbReference>
<dbReference type="PROSITE" id="PS50197">
    <property type="entry name" value="BEACH"/>
    <property type="match status" value="1"/>
</dbReference>
<dbReference type="PANTHER" id="PTHR44662:SF1">
    <property type="entry name" value="WD REPEAT-CONTAINING PROTEIN 81"/>
    <property type="match status" value="1"/>
</dbReference>
<dbReference type="InterPro" id="IPR000409">
    <property type="entry name" value="BEACH_dom"/>
</dbReference>
<keyword evidence="1" id="KW-0853">WD repeat</keyword>
<dbReference type="InterPro" id="IPR001680">
    <property type="entry name" value="WD40_rpt"/>
</dbReference>
<feature type="compositionally biased region" description="Basic residues" evidence="2">
    <location>
        <begin position="553"/>
        <end position="565"/>
    </location>
</feature>
<dbReference type="SUPFAM" id="SSF50978">
    <property type="entry name" value="WD40 repeat-like"/>
    <property type="match status" value="1"/>
</dbReference>
<dbReference type="Gene3D" id="2.130.10.10">
    <property type="entry name" value="YVTN repeat-like/Quinoprotein amine dehydrogenase"/>
    <property type="match status" value="1"/>
</dbReference>
<accession>G5A2P1</accession>
<dbReference type="Proteomes" id="UP000002640">
    <property type="component" value="Unassembled WGS sequence"/>
</dbReference>
<dbReference type="STRING" id="1094619.G5A2P1"/>
<dbReference type="SMART" id="SM00320">
    <property type="entry name" value="WD40"/>
    <property type="match status" value="2"/>
</dbReference>
<dbReference type="Gene3D" id="1.10.1540.10">
    <property type="entry name" value="BEACH domain"/>
    <property type="match status" value="1"/>
</dbReference>
<dbReference type="KEGG" id="psoj:PHYSODRAFT_521876"/>
<keyword evidence="5" id="KW-1185">Reference proteome</keyword>
<dbReference type="Pfam" id="PF02138">
    <property type="entry name" value="Beach"/>
    <property type="match status" value="1"/>
</dbReference>
<dbReference type="InterPro" id="IPR036372">
    <property type="entry name" value="BEACH_dom_sf"/>
</dbReference>
<dbReference type="PANTHER" id="PTHR44662">
    <property type="entry name" value="WD REPEAT-CONTAINING PROTEIN 81"/>
    <property type="match status" value="1"/>
</dbReference>
<feature type="repeat" description="WD" evidence="1">
    <location>
        <begin position="1694"/>
        <end position="1727"/>
    </location>
</feature>
<dbReference type="SMR" id="G5A2P1"/>
<gene>
    <name evidence="4" type="ORF">PHYSODRAFT_521876</name>
</gene>
<evidence type="ECO:0000313" key="4">
    <source>
        <dbReference type="EMBL" id="EGZ09931.1"/>
    </source>
</evidence>
<evidence type="ECO:0000313" key="5">
    <source>
        <dbReference type="Proteomes" id="UP000002640"/>
    </source>
</evidence>
<evidence type="ECO:0000256" key="2">
    <source>
        <dbReference type="SAM" id="MobiDB-lite"/>
    </source>
</evidence>
<feature type="compositionally biased region" description="Gly residues" evidence="2">
    <location>
        <begin position="687"/>
        <end position="697"/>
    </location>
</feature>
<proteinExistence type="predicted"/>
<dbReference type="EMBL" id="JH159159">
    <property type="protein sequence ID" value="EGZ09931.1"/>
    <property type="molecule type" value="Genomic_DNA"/>
</dbReference>
<dbReference type="RefSeq" id="XP_009534792.1">
    <property type="nucleotide sequence ID" value="XM_009536497.1"/>
</dbReference>
<evidence type="ECO:0000256" key="1">
    <source>
        <dbReference type="PROSITE-ProRule" id="PRU00221"/>
    </source>
</evidence>
<feature type="region of interest" description="Disordered" evidence="2">
    <location>
        <begin position="586"/>
        <end position="760"/>
    </location>
</feature>
<feature type="domain" description="BEACH" evidence="3">
    <location>
        <begin position="194"/>
        <end position="470"/>
    </location>
</feature>
<dbReference type="Gene3D" id="1.10.510.10">
    <property type="entry name" value="Transferase(Phosphotransferase) domain 1"/>
    <property type="match status" value="1"/>
</dbReference>
<dbReference type="PROSITE" id="PS50294">
    <property type="entry name" value="WD_REPEATS_REGION"/>
    <property type="match status" value="1"/>
</dbReference>
<sequence length="2043" mass="220376">MASPRRDVREALRASLGWDFSFASSEPAAARCLVAHPKDGARLAEWLVRELPPLTHCNYHEESGRSGDLETLLEQELGFGADGVAKITRSLFDVQATPRNAHLPALRGVLTTSTTNESTTSTSTCTFAVFEYDAQSLQDVLKYNRTVLEGIPQQQDSLGDLKKRLVLFQLRRVLEFLHERGLACDGFSPRDLHLTDTLWLHLSALPRRWCTGDISNFEYLMTLNAAAGRRMEDGVFHPFLPWVTDFTAGPRGGWRDLSKSKFRLNKGDAQLDRTFASSAVPHHITESLSEITYYIYLARRTPMALLRRVVRGDFQAREYPATMARMFEWTPDECIPEFYTDPAVFKSLHGSDMEDLQFPLWEDVEGEADQDAASVFVRCHRAMLESDEVSAQLHKWIDLNFGAALSGDAAIREKNVPLVVHAAGKSPGFVQLFSVAHPKRVYRHKQQQQEPEPTKRPAAYSVGAESDVPRAALRPQGTTKEVNAMLSRATQIVADAQKDGLSLSPLTLGGGGVLGGMAALGAAARGGADLEVSRFGLLHSQTTRSQVIMRNLKQRRRGAKPRARSHANVGGADPLVSPPAFLSAGAREAVSPPAPSSGSGSSGLGASRLGNLFHSDSSNPSNNSNNNSITGGATPSNGAFPIAPEVSPSPPNSMGPHGTNNRSFTGSGGPPDLRVLTITTPQNGNGNVNGGLGGSAGERGEGVPTSHHTRHASLGGGSPNTGSHLLRDLWQQLRQPEDDSSTGNNGVGSGHGHGHRRSHSAGHDLMLTLAGAPGDMQLSELDAVNEAAPGVDPCGPLDDVDLKLLQLGLRIVLPEAEKEHTVEPEAHAPTVPGVEVSRLNDQHAFADEVVDPIYRILEEFLESTGTAQELTPFELAQAADIFSMGCIAAELYTHTPEGDGWISSILAAQCKSKLAQQQLHWNHAVAERLTGLPLNLKQGVLDMLHPDPRERLLLACRIEGLEPAAVLGNSLLSLKSEACVPSTRPLDAFHAAPSALFPKDLGVVYKFLTKLHTAPERNWHARFTAARQLLSSLSGLSELLFRVAMPELLRFFRASSHTETIRAERVTAAVVFLLPEMARQLGRERARIELLPDVVRVYESSELGRSLLLRCCLGAPSVLLSLLRAFGATAVLDSFAPVILEWLVPPTTDSDAELRSSLTPLSVRSPPLPPFAGESAGLTAVTFGELACSAMLGPSLTAKYLLPPLLNQLGRVKSRWTHLADSKTLRRTDKKVSLAPVIIEDSDLLGTSEFHLTFLSKAKLYESHHVADAILQVCRELGEFPVANMLLPRLFDVLPRLISLSEKIGSVRIEGVPEELGREIYVLLRILRHVVRTLNDTASLQDLLSRRARSSLMELLAQAAPPFLHPRMATAKKVLRSLNFMKDADHRNLRAFTVVGLSRTILAVCQKLGAEATVADATVVNGINRFLKRCSDVYAELEVSNFQWDLASELVSELCVPLRTLLGKELFNRYFPIVAGSSVLQLLLLPLSSSAGVDPNRGGGFDSQAVRSDKRNLSSLDNRLAQSQIHLRKRTPLIQEAESSGGQDDDDDDPDDENDETDNASVTSTTEPEDPATYPPELLRFAYHAVRLHSVRATSFLRVPSTLLIGSGKKAAQWEAALSKELLILQETRRQRKVVSAAVAPERAGADAIWLRSRIRQPFEPRRDEGAAGYEGGGGGGGMLGSSWALSAEIRQSIKAHSSSVRCVSVDANEELLLTGSRHGSCRVWRLAGHPVQARAAAPTGASDNRPILAVARTGRAGARMKTGALGAGDAGGLAVAASASGVMLWDLRTSQARMRLPFSATNEPVVSMATGTYAVDVAVATGRRVVCVDARTGPRVVAEWHADAAGIGSSSSAAGVSLAAVASFVDGTGYLAVGTASGRVILLDARTGRQAARWQALEPGARVVHLVQISSTQLLVVGADKEARVWRVMLRSHGHPQLRMTITGVPEGICASQISVHSATDKTVFYVANGARIHCVQLPTEPRAVVSVQPAVTARMESWQLTEPGGPSKNNKSRVVSHSIAVLPLRQLVLLGTEDGCLKCVV</sequence>
<feature type="region of interest" description="Disordered" evidence="2">
    <location>
        <begin position="443"/>
        <end position="463"/>
    </location>
</feature>
<dbReference type="GeneID" id="20660449"/>
<feature type="region of interest" description="Disordered" evidence="2">
    <location>
        <begin position="553"/>
        <end position="574"/>
    </location>
</feature>
<organism evidence="4 5">
    <name type="scientific">Phytophthora sojae (strain P6497)</name>
    <name type="common">Soybean stem and root rot agent</name>
    <name type="synonym">Phytophthora megasperma f. sp. glycines</name>
    <dbReference type="NCBI Taxonomy" id="1094619"/>
    <lineage>
        <taxon>Eukaryota</taxon>
        <taxon>Sar</taxon>
        <taxon>Stramenopiles</taxon>
        <taxon>Oomycota</taxon>
        <taxon>Peronosporomycetes</taxon>
        <taxon>Peronosporales</taxon>
        <taxon>Peronosporaceae</taxon>
        <taxon>Phytophthora</taxon>
    </lineage>
</organism>
<protein>
    <recommendedName>
        <fullName evidence="3">BEACH domain-containing protein</fullName>
    </recommendedName>
</protein>
<evidence type="ECO:0000259" key="3">
    <source>
        <dbReference type="PROSITE" id="PS50197"/>
    </source>
</evidence>
<dbReference type="SUPFAM" id="SSF81837">
    <property type="entry name" value="BEACH domain"/>
    <property type="match status" value="1"/>
</dbReference>
<feature type="compositionally biased region" description="Low complexity" evidence="2">
    <location>
        <begin position="596"/>
        <end position="628"/>
    </location>
</feature>
<feature type="compositionally biased region" description="Acidic residues" evidence="2">
    <location>
        <begin position="1543"/>
        <end position="1558"/>
    </location>
</feature>
<dbReference type="InterPro" id="IPR036322">
    <property type="entry name" value="WD40_repeat_dom_sf"/>
</dbReference>
<dbReference type="InterPro" id="IPR015943">
    <property type="entry name" value="WD40/YVTN_repeat-like_dom_sf"/>
</dbReference>
<dbReference type="InParanoid" id="G5A2P1"/>
<dbReference type="OMA" id="RCHRAML"/>